<evidence type="ECO:0000256" key="2">
    <source>
        <dbReference type="ARBA" id="ARBA00010904"/>
    </source>
</evidence>
<comment type="similarity">
    <text evidence="2">Belongs to the apolipoprotein O/MICOS complex subunit Mic27 family.</text>
</comment>
<dbReference type="GeneTree" id="ENSGT00530000063666"/>
<feature type="compositionally biased region" description="Basic and acidic residues" evidence="8">
    <location>
        <begin position="271"/>
        <end position="287"/>
    </location>
</feature>
<keyword evidence="7" id="KW-0999">Mitochondrion inner membrane</keyword>
<dbReference type="AlphaFoldDB" id="A0A8D0BNM3"/>
<proteinExistence type="inferred from homology"/>
<evidence type="ECO:0000256" key="7">
    <source>
        <dbReference type="RuleBase" id="RU363021"/>
    </source>
</evidence>
<dbReference type="Pfam" id="PF09769">
    <property type="entry name" value="ApoO"/>
    <property type="match status" value="1"/>
</dbReference>
<comment type="subunit">
    <text evidence="7">Component of the mitochondrial contact site and cristae organizing system (MICOS) complex.</text>
</comment>
<evidence type="ECO:0000256" key="8">
    <source>
        <dbReference type="SAM" id="MobiDB-lite"/>
    </source>
</evidence>
<dbReference type="GO" id="GO:0042407">
    <property type="term" value="P:cristae formation"/>
    <property type="evidence" value="ECO:0007669"/>
    <property type="project" value="InterPro"/>
</dbReference>
<evidence type="ECO:0000313" key="9">
    <source>
        <dbReference type="Ensembl" id="ENSSMRP00000010727.1"/>
    </source>
</evidence>
<keyword evidence="6" id="KW-0472">Membrane</keyword>
<evidence type="ECO:0000256" key="4">
    <source>
        <dbReference type="ARBA" id="ARBA00022989"/>
    </source>
</evidence>
<sequence>MTSLAVAATQTAGREEARAPRPVAKMAAKLAKWAALPTAVTCASINVYAATDEKPKSHRLKAHQLPIYDAPPLDSRYIDEKPGRLQTGISSVRKTTGYYVSGCKDAYLSVKSGVGSSIQFGKDAYVYLKNPPPEFLPKVGVITISGLTGLVLARKGSRFKKIVYPLGLGTLGISLCYPAQSVIITKVTGGKIYAVSHKIYEAIGSLWSKKSTAEVLPAQTKAAQRRARRKQDGEGKQRRSWKNASNKEVVVQASETRHSLSEVHKAALVSEEKTKVPEKQFHAEKATLDQTDSVPSVRSDLLKTPKFKPDPSLMDHGQSNPEDADMYSSRS</sequence>
<keyword evidence="4" id="KW-1133">Transmembrane helix</keyword>
<evidence type="ECO:0000256" key="1">
    <source>
        <dbReference type="ARBA" id="ARBA00004325"/>
    </source>
</evidence>
<evidence type="ECO:0000256" key="3">
    <source>
        <dbReference type="ARBA" id="ARBA00022692"/>
    </source>
</evidence>
<feature type="compositionally biased region" description="Basic and acidic residues" evidence="8">
    <location>
        <begin position="300"/>
        <end position="309"/>
    </location>
</feature>
<comment type="function">
    <text evidence="7">Component of the MICOS complex, a large protein complex of the mitochondrial inner membrane that plays crucial roles in the maintenance of crista junctions, inner membrane architecture, and formation of contact sites to the outer membrane.</text>
</comment>
<dbReference type="InterPro" id="IPR033182">
    <property type="entry name" value="MIC26/MIC27_animal"/>
</dbReference>
<reference evidence="9" key="1">
    <citation type="submission" date="2025-08" db="UniProtKB">
        <authorList>
            <consortium name="Ensembl"/>
        </authorList>
    </citation>
    <scope>IDENTIFICATION</scope>
</reference>
<dbReference type="PANTHER" id="PTHR14564">
    <property type="entry name" value="MICOS COMPLEX SUBUNIT MIC26 / MIC27 FAMILY MEMBER"/>
    <property type="match status" value="1"/>
</dbReference>
<name>A0A8D0BNM3_SALMN</name>
<dbReference type="InterPro" id="IPR019166">
    <property type="entry name" value="MIC26/MIC27"/>
</dbReference>
<feature type="region of interest" description="Disordered" evidence="8">
    <location>
        <begin position="217"/>
        <end position="256"/>
    </location>
</feature>
<feature type="region of interest" description="Disordered" evidence="8">
    <location>
        <begin position="271"/>
        <end position="331"/>
    </location>
</feature>
<dbReference type="OMA" id="QVTKWAA"/>
<dbReference type="GO" id="GO:0061617">
    <property type="term" value="C:MICOS complex"/>
    <property type="evidence" value="ECO:0007669"/>
    <property type="project" value="UniProtKB-UniRule"/>
</dbReference>
<keyword evidence="10" id="KW-1185">Reference proteome</keyword>
<comment type="subcellular location">
    <subcellularLocation>
        <location evidence="7">Mitochondrion inner membrane</location>
    </subcellularLocation>
    <subcellularLocation>
        <location evidence="1">Mitochondrion membrane</location>
    </subcellularLocation>
</comment>
<evidence type="ECO:0000256" key="5">
    <source>
        <dbReference type="ARBA" id="ARBA00023128"/>
    </source>
</evidence>
<keyword evidence="5 7" id="KW-0496">Mitochondrion</keyword>
<dbReference type="Ensembl" id="ENSSMRT00000012499.1">
    <property type="protein sequence ID" value="ENSSMRP00000010727.1"/>
    <property type="gene ID" value="ENSSMRG00000008484.1"/>
</dbReference>
<keyword evidence="3" id="KW-0812">Transmembrane</keyword>
<reference evidence="9" key="2">
    <citation type="submission" date="2025-09" db="UniProtKB">
        <authorList>
            <consortium name="Ensembl"/>
        </authorList>
    </citation>
    <scope>IDENTIFICATION</scope>
</reference>
<dbReference type="Proteomes" id="UP000694421">
    <property type="component" value="Unplaced"/>
</dbReference>
<evidence type="ECO:0000256" key="6">
    <source>
        <dbReference type="ARBA" id="ARBA00023136"/>
    </source>
</evidence>
<accession>A0A8D0BNM3</accession>
<protein>
    <recommendedName>
        <fullName evidence="7">MICOS complex subunit</fullName>
    </recommendedName>
</protein>
<evidence type="ECO:0000313" key="10">
    <source>
        <dbReference type="Proteomes" id="UP000694421"/>
    </source>
</evidence>
<organism evidence="9 10">
    <name type="scientific">Salvator merianae</name>
    <name type="common">Argentine black and white tegu</name>
    <name type="synonym">Tupinambis merianae</name>
    <dbReference type="NCBI Taxonomy" id="96440"/>
    <lineage>
        <taxon>Eukaryota</taxon>
        <taxon>Metazoa</taxon>
        <taxon>Chordata</taxon>
        <taxon>Craniata</taxon>
        <taxon>Vertebrata</taxon>
        <taxon>Euteleostomi</taxon>
        <taxon>Lepidosauria</taxon>
        <taxon>Squamata</taxon>
        <taxon>Bifurcata</taxon>
        <taxon>Unidentata</taxon>
        <taxon>Episquamata</taxon>
        <taxon>Laterata</taxon>
        <taxon>Teiioidea</taxon>
        <taxon>Teiidae</taxon>
        <taxon>Salvator</taxon>
    </lineage>
</organism>